<dbReference type="InterPro" id="IPR007734">
    <property type="entry name" value="Heparan_SO4_2-O-STrfase"/>
</dbReference>
<dbReference type="OrthoDB" id="10019582at2759"/>
<dbReference type="PANTHER" id="PTHR12129">
    <property type="entry name" value="HEPARAN SULFATE 2-O-SULFOTRANSFERASE"/>
    <property type="match status" value="1"/>
</dbReference>
<evidence type="ECO:0000313" key="13">
    <source>
        <dbReference type="Proteomes" id="UP000683360"/>
    </source>
</evidence>
<evidence type="ECO:0000313" key="12">
    <source>
        <dbReference type="EMBL" id="CAG2198904.1"/>
    </source>
</evidence>
<keyword evidence="13" id="KW-1185">Reference proteome</keyword>
<protein>
    <submittedName>
        <fullName evidence="12">HS2ST1</fullName>
        <ecNumber evidence="12">2.8.2.-</ecNumber>
    </submittedName>
</protein>
<keyword evidence="8 11" id="KW-0472">Membrane</keyword>
<dbReference type="Pfam" id="PF03567">
    <property type="entry name" value="Sulfotransfer_2"/>
    <property type="match status" value="1"/>
</dbReference>
<keyword evidence="3 12" id="KW-0808">Transferase</keyword>
<dbReference type="Gene3D" id="3.40.50.300">
    <property type="entry name" value="P-loop containing nucleotide triphosphate hydrolases"/>
    <property type="match status" value="1"/>
</dbReference>
<comment type="subcellular location">
    <subcellularLocation>
        <location evidence="1">Golgi apparatus membrane</location>
        <topology evidence="1">Single-pass type II membrane protein</topology>
    </subcellularLocation>
</comment>
<dbReference type="PANTHER" id="PTHR12129:SF17">
    <property type="entry name" value="HEPARAN SULFATE 2-O-SULFOTRANSFERASE 1"/>
    <property type="match status" value="1"/>
</dbReference>
<evidence type="ECO:0000256" key="9">
    <source>
        <dbReference type="ARBA" id="ARBA00023157"/>
    </source>
</evidence>
<proteinExistence type="inferred from homology"/>
<name>A0A8S3QQI6_MYTED</name>
<dbReference type="InterPro" id="IPR027417">
    <property type="entry name" value="P-loop_NTPase"/>
</dbReference>
<feature type="transmembrane region" description="Helical" evidence="11">
    <location>
        <begin position="9"/>
        <end position="28"/>
    </location>
</feature>
<evidence type="ECO:0000256" key="1">
    <source>
        <dbReference type="ARBA" id="ARBA00004323"/>
    </source>
</evidence>
<evidence type="ECO:0000256" key="7">
    <source>
        <dbReference type="ARBA" id="ARBA00023034"/>
    </source>
</evidence>
<dbReference type="InterPro" id="IPR005331">
    <property type="entry name" value="Sulfotransferase"/>
</dbReference>
<comment type="caution">
    <text evidence="12">The sequence shown here is derived from an EMBL/GenBank/DDBJ whole genome shotgun (WGS) entry which is preliminary data.</text>
</comment>
<reference evidence="12" key="1">
    <citation type="submission" date="2021-03" db="EMBL/GenBank/DDBJ databases">
        <authorList>
            <person name="Bekaert M."/>
        </authorList>
    </citation>
    <scope>NUCLEOTIDE SEQUENCE</scope>
</reference>
<evidence type="ECO:0000256" key="10">
    <source>
        <dbReference type="ARBA" id="ARBA00023180"/>
    </source>
</evidence>
<evidence type="ECO:0000256" key="6">
    <source>
        <dbReference type="ARBA" id="ARBA00022989"/>
    </source>
</evidence>
<dbReference type="GO" id="GO:0000139">
    <property type="term" value="C:Golgi membrane"/>
    <property type="evidence" value="ECO:0007669"/>
    <property type="project" value="UniProtKB-SubCell"/>
</dbReference>
<evidence type="ECO:0000256" key="5">
    <source>
        <dbReference type="ARBA" id="ARBA00022968"/>
    </source>
</evidence>
<evidence type="ECO:0000256" key="3">
    <source>
        <dbReference type="ARBA" id="ARBA00022679"/>
    </source>
</evidence>
<dbReference type="EMBL" id="CAJPWZ010000703">
    <property type="protein sequence ID" value="CAG2198904.1"/>
    <property type="molecule type" value="Genomic_DNA"/>
</dbReference>
<keyword evidence="9" id="KW-1015">Disulfide bond</keyword>
<evidence type="ECO:0000256" key="11">
    <source>
        <dbReference type="SAM" id="Phobius"/>
    </source>
</evidence>
<comment type="similarity">
    <text evidence="2">Belongs to the sulfotransferase 3 family.</text>
</comment>
<sequence length="150" mass="16874">MTFPNRRKSVIVIGVIFVSMGLICLHLLGEVYKLENARERLERAVADIQGTDVAVGHPRHLSQASDQILGQFEYKVELTGKTDEDLVIIYNRVPKTGSTSFAGIAYDLCFRNKFHVLHVNTTKNIHVLPLSDQEAYNETMRKPVGGYEEA</sequence>
<accession>A0A8S3QQI6</accession>
<dbReference type="GO" id="GO:0004394">
    <property type="term" value="F:heparan sulfate 2-sulfotransferase activity"/>
    <property type="evidence" value="ECO:0007669"/>
    <property type="project" value="TreeGrafter"/>
</dbReference>
<evidence type="ECO:0000256" key="2">
    <source>
        <dbReference type="ARBA" id="ARBA00010569"/>
    </source>
</evidence>
<keyword evidence="4 11" id="KW-0812">Transmembrane</keyword>
<evidence type="ECO:0000256" key="8">
    <source>
        <dbReference type="ARBA" id="ARBA00023136"/>
    </source>
</evidence>
<evidence type="ECO:0000256" key="4">
    <source>
        <dbReference type="ARBA" id="ARBA00022692"/>
    </source>
</evidence>
<keyword evidence="6 11" id="KW-1133">Transmembrane helix</keyword>
<keyword evidence="10" id="KW-0325">Glycoprotein</keyword>
<dbReference type="Proteomes" id="UP000683360">
    <property type="component" value="Unassembled WGS sequence"/>
</dbReference>
<keyword evidence="7" id="KW-0333">Golgi apparatus</keyword>
<gene>
    <name evidence="12" type="ORF">MEDL_13637</name>
</gene>
<organism evidence="12 13">
    <name type="scientific">Mytilus edulis</name>
    <name type="common">Blue mussel</name>
    <dbReference type="NCBI Taxonomy" id="6550"/>
    <lineage>
        <taxon>Eukaryota</taxon>
        <taxon>Metazoa</taxon>
        <taxon>Spiralia</taxon>
        <taxon>Lophotrochozoa</taxon>
        <taxon>Mollusca</taxon>
        <taxon>Bivalvia</taxon>
        <taxon>Autobranchia</taxon>
        <taxon>Pteriomorphia</taxon>
        <taxon>Mytilida</taxon>
        <taxon>Mytiloidea</taxon>
        <taxon>Mytilidae</taxon>
        <taxon>Mytilinae</taxon>
        <taxon>Mytilus</taxon>
    </lineage>
</organism>
<dbReference type="AlphaFoldDB" id="A0A8S3QQI6"/>
<dbReference type="EC" id="2.8.2.-" evidence="12"/>
<keyword evidence="5" id="KW-0735">Signal-anchor</keyword>